<protein>
    <submittedName>
        <fullName evidence="1">Plasmid mobilization relaxosome protein MobC</fullName>
    </submittedName>
</protein>
<dbReference type="EMBL" id="SNUZ01000017">
    <property type="protein sequence ID" value="MCL3788532.1"/>
    <property type="molecule type" value="Genomic_DNA"/>
</dbReference>
<dbReference type="InterPro" id="IPR053842">
    <property type="entry name" value="NikA-like"/>
</dbReference>
<keyword evidence="2" id="KW-1185">Reference proteome</keyword>
<evidence type="ECO:0000313" key="1">
    <source>
        <dbReference type="EMBL" id="MCL3788532.1"/>
    </source>
</evidence>
<gene>
    <name evidence="1" type="primary">mobC</name>
    <name evidence="1" type="ORF">E2N93_11145</name>
</gene>
<name>A0ABT0NKR0_9FIRM</name>
<dbReference type="Proteomes" id="UP001056693">
    <property type="component" value="Unassembled WGS sequence"/>
</dbReference>
<sequence length="103" mass="11950">MENRNRNQTLSIRLTQAEKSAICKKSKKAHLTLTEYILKSSLHTEIKVIDLQPLLVELKRIGNNLNQITRKINSGAFNSYNFSEMIAMQRKIYDTIIKLSEKK</sequence>
<evidence type="ECO:0000313" key="2">
    <source>
        <dbReference type="Proteomes" id="UP001056693"/>
    </source>
</evidence>
<accession>A0ABT0NKR0</accession>
<dbReference type="RefSeq" id="WP_432767120.1">
    <property type="nucleotide sequence ID" value="NZ_SNUZ01000017.1"/>
</dbReference>
<organism evidence="1 2">
    <name type="scientific">Ruminococcus bromii</name>
    <dbReference type="NCBI Taxonomy" id="40518"/>
    <lineage>
        <taxon>Bacteria</taxon>
        <taxon>Bacillati</taxon>
        <taxon>Bacillota</taxon>
        <taxon>Clostridia</taxon>
        <taxon>Eubacteriales</taxon>
        <taxon>Oscillospiraceae</taxon>
        <taxon>Ruminococcus</taxon>
    </lineage>
</organism>
<reference evidence="1 2" key="1">
    <citation type="submission" date="2019-03" db="EMBL/GenBank/DDBJ databases">
        <authorList>
            <person name="Molinero N."/>
            <person name="Sanchez B."/>
            <person name="Walker A."/>
            <person name="Duncan S."/>
            <person name="Delgado S."/>
            <person name="Margolles A."/>
        </authorList>
    </citation>
    <scope>NUCLEOTIDE SEQUENCE [LARGE SCALE GENOMIC DNA]</scope>
    <source>
        <strain evidence="1 2">IPLA60002</strain>
    </source>
</reference>
<proteinExistence type="predicted"/>
<dbReference type="Pfam" id="PF21983">
    <property type="entry name" value="NikA-like"/>
    <property type="match status" value="1"/>
</dbReference>
<comment type="caution">
    <text evidence="1">The sequence shown here is derived from an EMBL/GenBank/DDBJ whole genome shotgun (WGS) entry which is preliminary data.</text>
</comment>